<dbReference type="InterPro" id="IPR008320">
    <property type="entry name" value="UCP032025"/>
</dbReference>
<proteinExistence type="predicted"/>
<comment type="caution">
    <text evidence="1">The sequence shown here is derived from an EMBL/GenBank/DDBJ whole genome shotgun (WGS) entry which is preliminary data.</text>
</comment>
<name>A0A8J3DFS8_9HYPH</name>
<evidence type="ECO:0000313" key="2">
    <source>
        <dbReference type="Proteomes" id="UP000641137"/>
    </source>
</evidence>
<dbReference type="RefSeq" id="WP_189487189.1">
    <property type="nucleotide sequence ID" value="NZ_BMZO01000001.1"/>
</dbReference>
<accession>A0A8J3DFS8</accession>
<keyword evidence="2" id="KW-1185">Reference proteome</keyword>
<reference evidence="1" key="1">
    <citation type="journal article" date="2014" name="Int. J. Syst. Evol. Microbiol.">
        <title>Complete genome sequence of Corynebacterium casei LMG S-19264T (=DSM 44701T), isolated from a smear-ripened cheese.</title>
        <authorList>
            <consortium name="US DOE Joint Genome Institute (JGI-PGF)"/>
            <person name="Walter F."/>
            <person name="Albersmeier A."/>
            <person name="Kalinowski J."/>
            <person name="Ruckert C."/>
        </authorList>
    </citation>
    <scope>NUCLEOTIDE SEQUENCE</scope>
    <source>
        <strain evidence="1">KCTC 42097</strain>
    </source>
</reference>
<gene>
    <name evidence="1" type="ORF">GCM10010136_03240</name>
</gene>
<sequence length="144" mass="16481">MSLNIVKLCVGCDSVEDLEAWIAHRLTEKRLVGEREIHWHVTRMVPTRQDELRDGSLYWVIKGNIQCRQKLIGIEPFTDGEGISRCRILLEPEVVRTQWVPRKAFQGWRYFKPEDVPADLGAGDESIAQMPATLRAELAELGLL</sequence>
<dbReference type="Proteomes" id="UP000641137">
    <property type="component" value="Unassembled WGS sequence"/>
</dbReference>
<protein>
    <submittedName>
        <fullName evidence="1">Lysophospholipase</fullName>
    </submittedName>
</protein>
<dbReference type="AlphaFoldDB" id="A0A8J3DFS8"/>
<dbReference type="EMBL" id="BMZO01000001">
    <property type="protein sequence ID" value="GHC62213.1"/>
    <property type="molecule type" value="Genomic_DNA"/>
</dbReference>
<dbReference type="PIRSF" id="PIRSF032025">
    <property type="entry name" value="UCP032025"/>
    <property type="match status" value="1"/>
</dbReference>
<organism evidence="1 2">
    <name type="scientific">Limoniibacter endophyticus</name>
    <dbReference type="NCBI Taxonomy" id="1565040"/>
    <lineage>
        <taxon>Bacteria</taxon>
        <taxon>Pseudomonadati</taxon>
        <taxon>Pseudomonadota</taxon>
        <taxon>Alphaproteobacteria</taxon>
        <taxon>Hyphomicrobiales</taxon>
        <taxon>Bartonellaceae</taxon>
        <taxon>Limoniibacter</taxon>
    </lineage>
</organism>
<evidence type="ECO:0000313" key="1">
    <source>
        <dbReference type="EMBL" id="GHC62213.1"/>
    </source>
</evidence>
<reference evidence="1" key="2">
    <citation type="submission" date="2020-09" db="EMBL/GenBank/DDBJ databases">
        <authorList>
            <person name="Sun Q."/>
            <person name="Kim S."/>
        </authorList>
    </citation>
    <scope>NUCLEOTIDE SEQUENCE</scope>
    <source>
        <strain evidence="1">KCTC 42097</strain>
    </source>
</reference>
<dbReference type="Pfam" id="PF07370">
    <property type="entry name" value="DUF1489"/>
    <property type="match status" value="1"/>
</dbReference>